<evidence type="ECO:0000313" key="13">
    <source>
        <dbReference type="EMBL" id="GEM51416.1"/>
    </source>
</evidence>
<dbReference type="InterPro" id="IPR012910">
    <property type="entry name" value="Plug_dom"/>
</dbReference>
<keyword evidence="10" id="KW-0732">Signal</keyword>
<dbReference type="RefSeq" id="WP_019975978.1">
    <property type="nucleotide sequence ID" value="NZ_BJXC01000006.1"/>
</dbReference>
<dbReference type="SUPFAM" id="SSF56935">
    <property type="entry name" value="Porins"/>
    <property type="match status" value="1"/>
</dbReference>
<sequence>MKKYFFPLFILGSFYVNAQVTNDSIQVGDPFESDSIILDQAVVIGYGSVKKSDLTSAVSSANAKDITQIASTTAMQSLQGKLAGVNIINTDTPGGTPTVLVRGMGTALGGKAPLYVVDGLIVPNIANINPSDIEKIDVLKDAASSAIYGVRGANGVVVVTTKRGKTGKLKVNYDSYIGVRNTMNMVEMADANQYITYFNEQRKALGGSLISTNQRYNTDWFDEILTTGQIISNNVSLSGAGESVNYMFSVNNFEEKGILEGNNFKRTTVRSNNDYKLFDGKLKIKQNVSATFSREIPKPYGAFDVAYRQSPLVPVKYDNGKWGQPIFNATTGEATYITQPGQVTDTFNSHGNPVSTVYYDNQKINTTTIQGNIEAELKLAKGLTVSSRAGATKYWYKYREFTPIKDKWIAGNPSRTAAEFEVEKNKPANLKSVNWANNSLNFNNIETFRWSWENFITFDRKFGKHALNVVAGISAEKTGIGEYSDITAYDVPNKEQYWAISHADLGRYTPITKQNNYTPVAYASYFARVQYNYDNKYYVSGIIRRDGSSQFKKDNEYWGTFPSVSAAWNISNEEFLKDNNVISFLKLRGGWGRLGNAEIPFNYTTIDTSPGSSTANYVFGPGQDLIFGAYVGAPAVNVSWEIVDEWTTGLDFELFKGRLSGNFDYYNKTTKNAILNIQQVLSSPYEKDFYDHAAEIVNKGFEIGLNYKNETSGGLRYSIGGNFNYNTNEVTYVKPGYSGMTGGSLGNGQIAKRLEAGQPLGSFWLYEVEGVWQTQEEINSNAHLSSARPGHLRYKDTNGDGVIDDRDKKFMGSYIPKFNYGVNINLDYKNFDLNISGYGAGGNKIYNGIKNTRLGGENISVDMFNDRWTGAGSTNYHPGAERDQVASSYYLEKGDYFRLSNVTLGYNFRDKVDFVRNLRVYVSAQNLFIITKYSGFTPELTLDNVKGKRYDGSPYGTTGMDFSAYPNVTTFLVGLNVEF</sequence>
<dbReference type="InterPro" id="IPR023996">
    <property type="entry name" value="TonB-dep_OMP_SusC/RagA"/>
</dbReference>
<dbReference type="InterPro" id="IPR039426">
    <property type="entry name" value="TonB-dep_rcpt-like"/>
</dbReference>
<proteinExistence type="inferred from homology"/>
<keyword evidence="5 9" id="KW-0798">TonB box</keyword>
<reference evidence="13 14" key="1">
    <citation type="submission" date="2019-07" db="EMBL/GenBank/DDBJ databases">
        <title>Whole genome shotgun sequence of Empedobacter brevis NBRC 14943.</title>
        <authorList>
            <person name="Hosoyama A."/>
            <person name="Uohara A."/>
            <person name="Ohji S."/>
            <person name="Ichikawa N."/>
        </authorList>
    </citation>
    <scope>NUCLEOTIDE SEQUENCE [LARGE SCALE GENOMIC DNA]</scope>
    <source>
        <strain evidence="13 14">NBRC 14943</strain>
    </source>
</reference>
<evidence type="ECO:0000256" key="9">
    <source>
        <dbReference type="RuleBase" id="RU003357"/>
    </source>
</evidence>
<dbReference type="Proteomes" id="UP000321245">
    <property type="component" value="Unassembled WGS sequence"/>
</dbReference>
<evidence type="ECO:0000256" key="7">
    <source>
        <dbReference type="ARBA" id="ARBA00023237"/>
    </source>
</evidence>
<dbReference type="InterPro" id="IPR000531">
    <property type="entry name" value="Beta-barrel_TonB"/>
</dbReference>
<evidence type="ECO:0000256" key="10">
    <source>
        <dbReference type="SAM" id="SignalP"/>
    </source>
</evidence>
<dbReference type="OrthoDB" id="9768177at2"/>
<feature type="signal peptide" evidence="10">
    <location>
        <begin position="1"/>
        <end position="18"/>
    </location>
</feature>
<evidence type="ECO:0000259" key="11">
    <source>
        <dbReference type="Pfam" id="PF00593"/>
    </source>
</evidence>
<comment type="subcellular location">
    <subcellularLocation>
        <location evidence="1 8">Cell outer membrane</location>
        <topology evidence="1 8">Multi-pass membrane protein</topology>
    </subcellularLocation>
</comment>
<name>A0A511NFN4_9FLAO</name>
<keyword evidence="6 8" id="KW-0472">Membrane</keyword>
<dbReference type="InterPro" id="IPR023997">
    <property type="entry name" value="TonB-dep_OMP_SusC/RagA_CS"/>
</dbReference>
<dbReference type="AlphaFoldDB" id="A0A511NFN4"/>
<dbReference type="Gene3D" id="2.40.170.20">
    <property type="entry name" value="TonB-dependent receptor, beta-barrel domain"/>
    <property type="match status" value="1"/>
</dbReference>
<evidence type="ECO:0000256" key="2">
    <source>
        <dbReference type="ARBA" id="ARBA00022448"/>
    </source>
</evidence>
<accession>A0A511NFN4</accession>
<evidence type="ECO:0000256" key="6">
    <source>
        <dbReference type="ARBA" id="ARBA00023136"/>
    </source>
</evidence>
<dbReference type="GO" id="GO:0009279">
    <property type="term" value="C:cell outer membrane"/>
    <property type="evidence" value="ECO:0007669"/>
    <property type="project" value="UniProtKB-SubCell"/>
</dbReference>
<dbReference type="STRING" id="1218108.GCA_000382425_02505"/>
<keyword evidence="4 8" id="KW-0812">Transmembrane</keyword>
<feature type="domain" description="TonB-dependent receptor plug" evidence="12">
    <location>
        <begin position="51"/>
        <end position="156"/>
    </location>
</feature>
<keyword evidence="7 8" id="KW-0998">Cell outer membrane</keyword>
<evidence type="ECO:0000256" key="5">
    <source>
        <dbReference type="ARBA" id="ARBA00023077"/>
    </source>
</evidence>
<dbReference type="NCBIfam" id="TIGR04056">
    <property type="entry name" value="OMP_RagA_SusC"/>
    <property type="match status" value="1"/>
</dbReference>
<feature type="domain" description="TonB-dependent receptor-like beta-barrel" evidence="11">
    <location>
        <begin position="307"/>
        <end position="927"/>
    </location>
</feature>
<dbReference type="InterPro" id="IPR037066">
    <property type="entry name" value="Plug_dom_sf"/>
</dbReference>
<dbReference type="Pfam" id="PF00593">
    <property type="entry name" value="TonB_dep_Rec_b-barrel"/>
    <property type="match status" value="1"/>
</dbReference>
<evidence type="ECO:0000256" key="3">
    <source>
        <dbReference type="ARBA" id="ARBA00022452"/>
    </source>
</evidence>
<dbReference type="Pfam" id="PF07715">
    <property type="entry name" value="Plug"/>
    <property type="match status" value="1"/>
</dbReference>
<dbReference type="InterPro" id="IPR036942">
    <property type="entry name" value="Beta-barrel_TonB_sf"/>
</dbReference>
<evidence type="ECO:0000256" key="4">
    <source>
        <dbReference type="ARBA" id="ARBA00022692"/>
    </source>
</evidence>
<dbReference type="PROSITE" id="PS52016">
    <property type="entry name" value="TONB_DEPENDENT_REC_3"/>
    <property type="match status" value="1"/>
</dbReference>
<dbReference type="Gene3D" id="2.170.130.10">
    <property type="entry name" value="TonB-dependent receptor, plug domain"/>
    <property type="match status" value="1"/>
</dbReference>
<keyword evidence="14" id="KW-1185">Reference proteome</keyword>
<organism evidence="13 14">
    <name type="scientific">Empedobacter brevis NBRC 14943 = ATCC 43319</name>
    <dbReference type="NCBI Taxonomy" id="1218108"/>
    <lineage>
        <taxon>Bacteria</taxon>
        <taxon>Pseudomonadati</taxon>
        <taxon>Bacteroidota</taxon>
        <taxon>Flavobacteriia</taxon>
        <taxon>Flavobacteriales</taxon>
        <taxon>Weeksellaceae</taxon>
        <taxon>Empedobacter</taxon>
    </lineage>
</organism>
<evidence type="ECO:0000313" key="14">
    <source>
        <dbReference type="Proteomes" id="UP000321245"/>
    </source>
</evidence>
<dbReference type="GeneID" id="84650629"/>
<dbReference type="NCBIfam" id="TIGR04057">
    <property type="entry name" value="SusC_RagA_signa"/>
    <property type="match status" value="1"/>
</dbReference>
<evidence type="ECO:0000256" key="1">
    <source>
        <dbReference type="ARBA" id="ARBA00004571"/>
    </source>
</evidence>
<gene>
    <name evidence="13" type="ORF">EB1_12060</name>
</gene>
<keyword evidence="2 8" id="KW-0813">Transport</keyword>
<evidence type="ECO:0000259" key="12">
    <source>
        <dbReference type="Pfam" id="PF07715"/>
    </source>
</evidence>
<evidence type="ECO:0000256" key="8">
    <source>
        <dbReference type="PROSITE-ProRule" id="PRU01360"/>
    </source>
</evidence>
<comment type="caution">
    <text evidence="13">The sequence shown here is derived from an EMBL/GenBank/DDBJ whole genome shotgun (WGS) entry which is preliminary data.</text>
</comment>
<comment type="similarity">
    <text evidence="8 9">Belongs to the TonB-dependent receptor family.</text>
</comment>
<protein>
    <submittedName>
        <fullName evidence="13">SusC/RagA family TonB-linked outer membrane protein</fullName>
    </submittedName>
</protein>
<feature type="chain" id="PRO_5021726744" evidence="10">
    <location>
        <begin position="19"/>
        <end position="979"/>
    </location>
</feature>
<keyword evidence="3 8" id="KW-1134">Transmembrane beta strand</keyword>
<dbReference type="EMBL" id="BJXC01000006">
    <property type="protein sequence ID" value="GEM51416.1"/>
    <property type="molecule type" value="Genomic_DNA"/>
</dbReference>